<dbReference type="AlphaFoldDB" id="A0A1H2A4W2"/>
<dbReference type="Proteomes" id="UP000198688">
    <property type="component" value="Chromosome I"/>
</dbReference>
<dbReference type="InterPro" id="IPR013830">
    <property type="entry name" value="SGNH_hydro"/>
</dbReference>
<dbReference type="PANTHER" id="PTHR43784:SF2">
    <property type="entry name" value="GDSL-LIKE LIPASE_ACYLHYDROLASE, PUTATIVE (AFU_ORTHOLOGUE AFUA_2G00820)-RELATED"/>
    <property type="match status" value="1"/>
</dbReference>
<organism evidence="2 3">
    <name type="scientific">Actinoplanes derwentensis</name>
    <dbReference type="NCBI Taxonomy" id="113562"/>
    <lineage>
        <taxon>Bacteria</taxon>
        <taxon>Bacillati</taxon>
        <taxon>Actinomycetota</taxon>
        <taxon>Actinomycetes</taxon>
        <taxon>Micromonosporales</taxon>
        <taxon>Micromonosporaceae</taxon>
        <taxon>Actinoplanes</taxon>
    </lineage>
</organism>
<evidence type="ECO:0000313" key="3">
    <source>
        <dbReference type="Proteomes" id="UP000198688"/>
    </source>
</evidence>
<evidence type="ECO:0000313" key="2">
    <source>
        <dbReference type="EMBL" id="SDT40903.1"/>
    </source>
</evidence>
<sequence length="446" mass="46819">MTRQWEYPYIAPIKQKTSLIGSSGWRGFARGVTRRGLLLGGAGATVVMGTPGEAGQRDSIARAPARVGTWAAAPTAVPTEKILTLAAKTVRQVVHTSVGGDLPRLTLSNEYGAEPVRIGAASIAVRSGTGRSSNTVPGSARPLTFDGATEVVIPPGETVVSDVADMIIGAGMDLVISLYLPDPTIVGTVSPRSKQSNLIVAGDATAVDGPGTGKRVTRYLWITGLSVRTVRNAASIVALGDSITCGTETTDNTNHRWPDLLAARFRVDRVPRGLLNVGLSGNRLLFGYEDKTGQAAEEASVGAAALRRFDRDVLGQPGVRYVVTLIGVNDLANNPSVTPAQLIAGHRELILRARSAGLLVVGGTLLPFGAASARYNNPANLIKRHTLNTWIKVGGEYDAVVDFDAAVRDPAAPERMQARYDSGDGLHPNDLGTAALAAAIPLDLFR</sequence>
<keyword evidence="3" id="KW-1185">Reference proteome</keyword>
<proteinExistence type="predicted"/>
<dbReference type="Pfam" id="PF13472">
    <property type="entry name" value="Lipase_GDSL_2"/>
    <property type="match status" value="1"/>
</dbReference>
<dbReference type="CDD" id="cd01830">
    <property type="entry name" value="XynE_like"/>
    <property type="match status" value="1"/>
</dbReference>
<dbReference type="SUPFAM" id="SSF52266">
    <property type="entry name" value="SGNH hydrolase"/>
    <property type="match status" value="1"/>
</dbReference>
<accession>A0A1H2A4W2</accession>
<evidence type="ECO:0000259" key="1">
    <source>
        <dbReference type="Pfam" id="PF13472"/>
    </source>
</evidence>
<name>A0A1H2A4W2_9ACTN</name>
<reference evidence="2 3" key="1">
    <citation type="submission" date="2016-10" db="EMBL/GenBank/DDBJ databases">
        <authorList>
            <person name="de Groot N.N."/>
        </authorList>
    </citation>
    <scope>NUCLEOTIDE SEQUENCE [LARGE SCALE GENOMIC DNA]</scope>
    <source>
        <strain evidence="2 3">DSM 43941</strain>
    </source>
</reference>
<dbReference type="InterPro" id="IPR053140">
    <property type="entry name" value="GDSL_Rv0518-like"/>
</dbReference>
<dbReference type="Gene3D" id="3.40.50.1110">
    <property type="entry name" value="SGNH hydrolase"/>
    <property type="match status" value="1"/>
</dbReference>
<dbReference type="STRING" id="113562.SAMN04489716_3661"/>
<feature type="domain" description="SGNH hydrolase-type esterase" evidence="1">
    <location>
        <begin position="238"/>
        <end position="434"/>
    </location>
</feature>
<dbReference type="EMBL" id="LT629758">
    <property type="protein sequence ID" value="SDT40903.1"/>
    <property type="molecule type" value="Genomic_DNA"/>
</dbReference>
<protein>
    <submittedName>
        <fullName evidence="2">Lysophospholipase L1</fullName>
    </submittedName>
</protein>
<dbReference type="InterPro" id="IPR036514">
    <property type="entry name" value="SGNH_hydro_sf"/>
</dbReference>
<gene>
    <name evidence="2" type="ORF">SAMN04489716_3661</name>
</gene>
<dbReference type="PANTHER" id="PTHR43784">
    <property type="entry name" value="GDSL-LIKE LIPASE/ACYLHYDROLASE, PUTATIVE (AFU_ORTHOLOGUE AFUA_2G00820)-RELATED"/>
    <property type="match status" value="1"/>
</dbReference>